<keyword evidence="2" id="KW-1185">Reference proteome</keyword>
<dbReference type="RefSeq" id="WP_050006193.1">
    <property type="nucleotide sequence ID" value="NZ_JXXK01000028.1"/>
</dbReference>
<organism evidence="1 2">
    <name type="scientific">Ruthenibacterium lactatiformans</name>
    <dbReference type="NCBI Taxonomy" id="1550024"/>
    <lineage>
        <taxon>Bacteria</taxon>
        <taxon>Bacillati</taxon>
        <taxon>Bacillota</taxon>
        <taxon>Clostridia</taxon>
        <taxon>Eubacteriales</taxon>
        <taxon>Oscillospiraceae</taxon>
        <taxon>Ruthenibacterium</taxon>
    </lineage>
</organism>
<sequence length="150" mass="17908">MKTINLRWIYPHYRHDEFVEVSDEVWEVMRQAQREMNNYERRKVYHRAYYSLDAYSWTENYALEHGRSPEEILLEREERAAHLRLLAALPEALAHATPTQARRVRAYYIAGISQPKIARMEDVHSSKVSVAIRRGLRNMRRCYDGLFPAE</sequence>
<dbReference type="EMBL" id="JXXK01000028">
    <property type="protein sequence ID" value="KJF38909.1"/>
    <property type="molecule type" value="Genomic_DNA"/>
</dbReference>
<protein>
    <submittedName>
        <fullName evidence="1">Sigma-24 (Feci)</fullName>
    </submittedName>
</protein>
<dbReference type="Gene3D" id="1.10.10.10">
    <property type="entry name" value="Winged helix-like DNA-binding domain superfamily/Winged helix DNA-binding domain"/>
    <property type="match status" value="1"/>
</dbReference>
<dbReference type="PATRIC" id="fig|1550024.3.peg.3520"/>
<dbReference type="AlphaFoldDB" id="A0A0D8IWP5"/>
<evidence type="ECO:0000313" key="2">
    <source>
        <dbReference type="Proteomes" id="UP000032483"/>
    </source>
</evidence>
<reference evidence="1" key="1">
    <citation type="submission" date="2015-02" db="EMBL/GenBank/DDBJ databases">
        <title>A novel member of the family Ruminococcaceae isolated from human feces.</title>
        <authorList>
            <person name="Shkoporov A.N."/>
            <person name="Chaplin A.V."/>
            <person name="Motuzova O.V."/>
            <person name="Kafarskaia L.I."/>
            <person name="Khokhlova E.V."/>
            <person name="Efimov B.A."/>
        </authorList>
    </citation>
    <scope>NUCLEOTIDE SEQUENCE [LARGE SCALE GENOMIC DNA]</scope>
    <source>
        <strain evidence="1">585-1</strain>
    </source>
</reference>
<dbReference type="GeneID" id="42857954"/>
<dbReference type="Proteomes" id="UP000032483">
    <property type="component" value="Unassembled WGS sequence"/>
</dbReference>
<accession>A0A0D8IWP5</accession>
<gene>
    <name evidence="1" type="ORF">TQ39_15455</name>
</gene>
<name>A0A0D8IWP5_9FIRM</name>
<dbReference type="SUPFAM" id="SSF88659">
    <property type="entry name" value="Sigma3 and sigma4 domains of RNA polymerase sigma factors"/>
    <property type="match status" value="1"/>
</dbReference>
<proteinExistence type="predicted"/>
<comment type="caution">
    <text evidence="1">The sequence shown here is derived from an EMBL/GenBank/DDBJ whole genome shotgun (WGS) entry which is preliminary data.</text>
</comment>
<evidence type="ECO:0000313" key="1">
    <source>
        <dbReference type="EMBL" id="KJF38909.1"/>
    </source>
</evidence>
<dbReference type="InterPro" id="IPR036388">
    <property type="entry name" value="WH-like_DNA-bd_sf"/>
</dbReference>
<dbReference type="InterPro" id="IPR013324">
    <property type="entry name" value="RNA_pol_sigma_r3/r4-like"/>
</dbReference>